<reference evidence="1" key="1">
    <citation type="submission" date="2014-09" db="EMBL/GenBank/DDBJ databases">
        <authorList>
            <person name="Magalhaes I.L.F."/>
            <person name="Oliveira U."/>
            <person name="Santos F.R."/>
            <person name="Vidigal T.H.D.A."/>
            <person name="Brescovit A.D."/>
            <person name="Santos A.J."/>
        </authorList>
    </citation>
    <scope>NUCLEOTIDE SEQUENCE</scope>
    <source>
        <tissue evidence="1">Shoot tissue taken approximately 20 cm above the soil surface</tissue>
    </source>
</reference>
<dbReference type="EMBL" id="GBRH01206848">
    <property type="protein sequence ID" value="JAD91047.1"/>
    <property type="molecule type" value="Transcribed_RNA"/>
</dbReference>
<name>A0A0A9E4Z1_ARUDO</name>
<reference evidence="1" key="2">
    <citation type="journal article" date="2015" name="Data Brief">
        <title>Shoot transcriptome of the giant reed, Arundo donax.</title>
        <authorList>
            <person name="Barrero R.A."/>
            <person name="Guerrero F.D."/>
            <person name="Moolhuijzen P."/>
            <person name="Goolsby J.A."/>
            <person name="Tidwell J."/>
            <person name="Bellgard S.E."/>
            <person name="Bellgard M.I."/>
        </authorList>
    </citation>
    <scope>NUCLEOTIDE SEQUENCE</scope>
    <source>
        <tissue evidence="1">Shoot tissue taken approximately 20 cm above the soil surface</tissue>
    </source>
</reference>
<accession>A0A0A9E4Z1</accession>
<proteinExistence type="predicted"/>
<organism evidence="1">
    <name type="scientific">Arundo donax</name>
    <name type="common">Giant reed</name>
    <name type="synonym">Donax arundinaceus</name>
    <dbReference type="NCBI Taxonomy" id="35708"/>
    <lineage>
        <taxon>Eukaryota</taxon>
        <taxon>Viridiplantae</taxon>
        <taxon>Streptophyta</taxon>
        <taxon>Embryophyta</taxon>
        <taxon>Tracheophyta</taxon>
        <taxon>Spermatophyta</taxon>
        <taxon>Magnoliopsida</taxon>
        <taxon>Liliopsida</taxon>
        <taxon>Poales</taxon>
        <taxon>Poaceae</taxon>
        <taxon>PACMAD clade</taxon>
        <taxon>Arundinoideae</taxon>
        <taxon>Arundineae</taxon>
        <taxon>Arundo</taxon>
    </lineage>
</organism>
<protein>
    <submittedName>
        <fullName evidence="1">Uncharacterized protein</fullName>
    </submittedName>
</protein>
<dbReference type="AlphaFoldDB" id="A0A0A9E4Z1"/>
<evidence type="ECO:0000313" key="1">
    <source>
        <dbReference type="EMBL" id="JAD91047.1"/>
    </source>
</evidence>
<sequence>MRQGIACSILDHLLPTPHQVCGPNLAARQNVINLMHSMKLHLAVG</sequence>